<organism evidence="3 4">
    <name type="scientific">Cherax quadricarinatus</name>
    <name type="common">Australian red claw crayfish</name>
    <dbReference type="NCBI Taxonomy" id="27406"/>
    <lineage>
        <taxon>Eukaryota</taxon>
        <taxon>Metazoa</taxon>
        <taxon>Ecdysozoa</taxon>
        <taxon>Arthropoda</taxon>
        <taxon>Crustacea</taxon>
        <taxon>Multicrustacea</taxon>
        <taxon>Malacostraca</taxon>
        <taxon>Eumalacostraca</taxon>
        <taxon>Eucarida</taxon>
        <taxon>Decapoda</taxon>
        <taxon>Pleocyemata</taxon>
        <taxon>Astacidea</taxon>
        <taxon>Parastacoidea</taxon>
        <taxon>Parastacidae</taxon>
        <taxon>Cherax</taxon>
    </lineage>
</organism>
<keyword evidence="4" id="KW-1185">Reference proteome</keyword>
<accession>A0AAW0WAD7</accession>
<dbReference type="Proteomes" id="UP001445076">
    <property type="component" value="Unassembled WGS sequence"/>
</dbReference>
<evidence type="ECO:0000313" key="3">
    <source>
        <dbReference type="EMBL" id="KAK8728053.1"/>
    </source>
</evidence>
<evidence type="ECO:0000256" key="2">
    <source>
        <dbReference type="SAM" id="Phobius"/>
    </source>
</evidence>
<feature type="region of interest" description="Disordered" evidence="1">
    <location>
        <begin position="49"/>
        <end position="83"/>
    </location>
</feature>
<evidence type="ECO:0000313" key="4">
    <source>
        <dbReference type="Proteomes" id="UP001445076"/>
    </source>
</evidence>
<dbReference type="AlphaFoldDB" id="A0AAW0WAD7"/>
<protein>
    <submittedName>
        <fullName evidence="3">Uncharacterized protein</fullName>
    </submittedName>
</protein>
<keyword evidence="2" id="KW-1133">Transmembrane helix</keyword>
<name>A0AAW0WAD7_CHEQU</name>
<feature type="compositionally biased region" description="Polar residues" evidence="1">
    <location>
        <begin position="66"/>
        <end position="80"/>
    </location>
</feature>
<evidence type="ECO:0000256" key="1">
    <source>
        <dbReference type="SAM" id="MobiDB-lite"/>
    </source>
</evidence>
<reference evidence="3 4" key="1">
    <citation type="journal article" date="2024" name="BMC Genomics">
        <title>Genome assembly of redclaw crayfish (Cherax quadricarinatus) provides insights into its immune adaptation and hypoxia tolerance.</title>
        <authorList>
            <person name="Liu Z."/>
            <person name="Zheng J."/>
            <person name="Li H."/>
            <person name="Fang K."/>
            <person name="Wang S."/>
            <person name="He J."/>
            <person name="Zhou D."/>
            <person name="Weng S."/>
            <person name="Chi M."/>
            <person name="Gu Z."/>
            <person name="He J."/>
            <person name="Li F."/>
            <person name="Wang M."/>
        </authorList>
    </citation>
    <scope>NUCLEOTIDE SEQUENCE [LARGE SCALE GENOMIC DNA]</scope>
    <source>
        <strain evidence="3">ZL_2023a</strain>
    </source>
</reference>
<keyword evidence="2" id="KW-0472">Membrane</keyword>
<sequence length="148" mass="15430">MENHPAQASTPKNRFHVSSFFNTPVASNLVNLITNAMKSRSQATAAINTTLEKQDEGSGGGDELNPATTTEENQSSNASHVGQEAFLPASPEQFGNLGTGSKFVDLLPDISEYSIETDSLAQYAGAGAMALVALGAILAVPVAPIILR</sequence>
<dbReference type="EMBL" id="JARKIK010000073">
    <property type="protein sequence ID" value="KAK8728053.1"/>
    <property type="molecule type" value="Genomic_DNA"/>
</dbReference>
<proteinExistence type="predicted"/>
<feature type="transmembrane region" description="Helical" evidence="2">
    <location>
        <begin position="123"/>
        <end position="147"/>
    </location>
</feature>
<keyword evidence="2" id="KW-0812">Transmembrane</keyword>
<gene>
    <name evidence="3" type="ORF">OTU49_009366</name>
</gene>
<comment type="caution">
    <text evidence="3">The sequence shown here is derived from an EMBL/GenBank/DDBJ whole genome shotgun (WGS) entry which is preliminary data.</text>
</comment>